<gene>
    <name evidence="1" type="ORF">DZC30_13205</name>
</gene>
<evidence type="ECO:0000313" key="2">
    <source>
        <dbReference type="Proteomes" id="UP000261948"/>
    </source>
</evidence>
<evidence type="ECO:0000313" key="1">
    <source>
        <dbReference type="EMBL" id="RGE44203.1"/>
    </source>
</evidence>
<comment type="caution">
    <text evidence="1">The sequence shown here is derived from an EMBL/GenBank/DDBJ whole genome shotgun (WGS) entry which is preliminary data.</text>
</comment>
<organism evidence="1 2">
    <name type="scientific">Comamonas testosteroni</name>
    <name type="common">Pseudomonas testosteroni</name>
    <dbReference type="NCBI Taxonomy" id="285"/>
    <lineage>
        <taxon>Bacteria</taxon>
        <taxon>Pseudomonadati</taxon>
        <taxon>Pseudomonadota</taxon>
        <taxon>Betaproteobacteria</taxon>
        <taxon>Burkholderiales</taxon>
        <taxon>Comamonadaceae</taxon>
        <taxon>Comamonas</taxon>
    </lineage>
</organism>
<dbReference type="EMBL" id="QURR01000015">
    <property type="protein sequence ID" value="RGE44203.1"/>
    <property type="molecule type" value="Genomic_DNA"/>
</dbReference>
<accession>A0A373FJA9</accession>
<proteinExistence type="predicted"/>
<protein>
    <submittedName>
        <fullName evidence="1">Uncharacterized protein</fullName>
    </submittedName>
</protein>
<keyword evidence="2" id="KW-1185">Reference proteome</keyword>
<name>A0A373FJA9_COMTE</name>
<sequence length="102" mass="11859">MQVSSTHHIDASEPDADGDYEYYYEYDIFVFTEGSLSLTARSYSDESSQVSLMALEQAGKHRSLEYKDLKRPLVQQAIDHLRDSGKTEVRWFNPKYARYEPV</sequence>
<dbReference type="Proteomes" id="UP000261948">
    <property type="component" value="Unassembled WGS sequence"/>
</dbReference>
<reference evidence="1 2" key="1">
    <citation type="submission" date="2018-08" db="EMBL/GenBank/DDBJ databases">
        <title>Comamonas testosteroni strain SWCO2.</title>
        <authorList>
            <person name="Jiang N."/>
            <person name="Zhang X.Z."/>
        </authorList>
    </citation>
    <scope>NUCLEOTIDE SEQUENCE [LARGE SCALE GENOMIC DNA]</scope>
    <source>
        <strain evidence="1 2">SWCO2</strain>
    </source>
</reference>
<dbReference type="OrthoDB" id="8795178at2"/>
<dbReference type="AlphaFoldDB" id="A0A373FJA9"/>